<dbReference type="PROSITE" id="PS50102">
    <property type="entry name" value="RRM"/>
    <property type="match status" value="1"/>
</dbReference>
<dbReference type="SMART" id="SM00360">
    <property type="entry name" value="RRM"/>
    <property type="match status" value="1"/>
</dbReference>
<proteinExistence type="predicted"/>
<reference evidence="5" key="1">
    <citation type="submission" date="2022-12" db="EMBL/GenBank/DDBJ databases">
        <title>Genome assemblies of Blomia tropicalis.</title>
        <authorList>
            <person name="Cui Y."/>
        </authorList>
    </citation>
    <scope>NUCLEOTIDE SEQUENCE</scope>
    <source>
        <tissue evidence="5">Adult mites</tissue>
    </source>
</reference>
<dbReference type="Proteomes" id="UP001142055">
    <property type="component" value="Chromosome 2"/>
</dbReference>
<dbReference type="InterPro" id="IPR000504">
    <property type="entry name" value="RRM_dom"/>
</dbReference>
<dbReference type="SUPFAM" id="SSF54928">
    <property type="entry name" value="RNA-binding domain, RBD"/>
    <property type="match status" value="1"/>
</dbReference>
<comment type="caution">
    <text evidence="5">The sequence shown here is derived from an EMBL/GenBank/DDBJ whole genome shotgun (WGS) entry which is preliminary data.</text>
</comment>
<dbReference type="Pfam" id="PF00076">
    <property type="entry name" value="RRM_1"/>
    <property type="match status" value="1"/>
</dbReference>
<evidence type="ECO:0000313" key="6">
    <source>
        <dbReference type="Proteomes" id="UP001142055"/>
    </source>
</evidence>
<dbReference type="CDD" id="cd00590">
    <property type="entry name" value="RRM_SF"/>
    <property type="match status" value="1"/>
</dbReference>
<dbReference type="GO" id="GO:0003723">
    <property type="term" value="F:RNA binding"/>
    <property type="evidence" value="ECO:0007669"/>
    <property type="project" value="UniProtKB-UniRule"/>
</dbReference>
<dbReference type="Gene3D" id="3.30.70.330">
    <property type="match status" value="1"/>
</dbReference>
<dbReference type="InterPro" id="IPR012677">
    <property type="entry name" value="Nucleotide-bd_a/b_plait_sf"/>
</dbReference>
<feature type="domain" description="RRM" evidence="4">
    <location>
        <begin position="529"/>
        <end position="607"/>
    </location>
</feature>
<feature type="compositionally biased region" description="Basic and acidic residues" evidence="3">
    <location>
        <begin position="29"/>
        <end position="56"/>
    </location>
</feature>
<evidence type="ECO:0000259" key="4">
    <source>
        <dbReference type="PROSITE" id="PS50102"/>
    </source>
</evidence>
<feature type="region of interest" description="Disordered" evidence="3">
    <location>
        <begin position="781"/>
        <end position="832"/>
    </location>
</feature>
<evidence type="ECO:0000313" key="5">
    <source>
        <dbReference type="EMBL" id="KAJ6220853.1"/>
    </source>
</evidence>
<feature type="region of interest" description="Disordered" evidence="3">
    <location>
        <begin position="28"/>
        <end position="56"/>
    </location>
</feature>
<keyword evidence="6" id="KW-1185">Reference proteome</keyword>
<protein>
    <recommendedName>
        <fullName evidence="4">RRM domain-containing protein</fullName>
    </recommendedName>
</protein>
<keyword evidence="1 2" id="KW-0694">RNA-binding</keyword>
<organism evidence="5 6">
    <name type="scientific">Blomia tropicalis</name>
    <name type="common">Mite</name>
    <dbReference type="NCBI Taxonomy" id="40697"/>
    <lineage>
        <taxon>Eukaryota</taxon>
        <taxon>Metazoa</taxon>
        <taxon>Ecdysozoa</taxon>
        <taxon>Arthropoda</taxon>
        <taxon>Chelicerata</taxon>
        <taxon>Arachnida</taxon>
        <taxon>Acari</taxon>
        <taxon>Acariformes</taxon>
        <taxon>Sarcoptiformes</taxon>
        <taxon>Astigmata</taxon>
        <taxon>Glycyphagoidea</taxon>
        <taxon>Echimyopodidae</taxon>
        <taxon>Blomia</taxon>
    </lineage>
</organism>
<dbReference type="AlphaFoldDB" id="A0A9Q0RLY9"/>
<evidence type="ECO:0000256" key="3">
    <source>
        <dbReference type="SAM" id="MobiDB-lite"/>
    </source>
</evidence>
<dbReference type="InterPro" id="IPR035979">
    <property type="entry name" value="RBD_domain_sf"/>
</dbReference>
<name>A0A9Q0RLY9_BLOTA</name>
<evidence type="ECO:0000256" key="2">
    <source>
        <dbReference type="PROSITE-ProRule" id="PRU00176"/>
    </source>
</evidence>
<dbReference type="EMBL" id="JAPWDV010000002">
    <property type="protein sequence ID" value="KAJ6220853.1"/>
    <property type="molecule type" value="Genomic_DNA"/>
</dbReference>
<gene>
    <name evidence="5" type="ORF">RDWZM_006665</name>
</gene>
<accession>A0A9Q0RLY9</accession>
<sequence>MAEEEDVLKLLIDDNVNEFDEIDEDLEQELLRDNDETPSKEIKDEDTKDEKHESEKKGDLYEDFDIKRTKIDCNTTINKPPSMVQTQPRKNKHFRKRHIDNNGNSQNFGISGSRFPLQKNFQRPAMQRPVFYQFDDSQRITLLPNTFQNPQQNNIRVPQFQPNFNLPVNPINDQIRQMGPVSSQPSWMIDNSNGPLIGNLNHQIPSQLMPKWRLQPFNAFQTNEPHQQLRFTNNFDIKMCQPQIYPDSKPPLLADYPKEPIFLNNNGNIKQFQQHQINPVNFHSALPIPLMNSNGLIRPLQPPPLLNLNGSGNRNQQPIFHKNLQPITIQSIENCQNKVQIQPSRMLLSTVDQASSNSRINNQSGNINKNIFKSNPPTMKMVKVKNQQQFLNQNLSKNNSIQNRNNKNLQTQFKSKKLMVGNIQKTVNNNVNKKIGDTIKQEFGINDDYMKKLQQQKLLRDQLAKRKAEKRKLFNAVLNNIPTTSLVKSSTNLPQVETPLLENTNAKKALVLQPSITPNSPTKRVTISSKVKINGLGAGIRESVIRKLTRPYGMVQSIKIESDPSAANGQRLAIVQFEQQSEATKFMESCQSKMIDCCRINISYTNCPCDHFLIAILCAIVLGCQAGGYGGSGGGGYSSGSRGGGYSSGGGASYGGGVSGSRSAGTAGGTVQAAVRSRHTIEYVDVDLPQDEVVPQVVEVDAGILPLILNFKSASSRIQVNQQHEGAEAGEIQETESEDEPQLLRHSVTKPIIQEVREVITPFRRVIQEIHPVQEEVKTIVSRGKGRRQNDFDAGKGASAGGSYGGSRSSSSGGYSSGGSYGSGSFARSKSY</sequence>
<evidence type="ECO:0000256" key="1">
    <source>
        <dbReference type="ARBA" id="ARBA00022884"/>
    </source>
</evidence>